<dbReference type="OrthoDB" id="5978448at2759"/>
<dbReference type="Proteomes" id="UP001163046">
    <property type="component" value="Unassembled WGS sequence"/>
</dbReference>
<dbReference type="AlphaFoldDB" id="A0A9W9ZV64"/>
<reference evidence="1" key="1">
    <citation type="submission" date="2023-01" db="EMBL/GenBank/DDBJ databases">
        <title>Genome assembly of the deep-sea coral Lophelia pertusa.</title>
        <authorList>
            <person name="Herrera S."/>
            <person name="Cordes E."/>
        </authorList>
    </citation>
    <scope>NUCLEOTIDE SEQUENCE</scope>
    <source>
        <strain evidence="1">USNM1676648</strain>
        <tissue evidence="1">Polyp</tissue>
    </source>
</reference>
<protein>
    <submittedName>
        <fullName evidence="1">Uncharacterized protein</fullName>
    </submittedName>
</protein>
<evidence type="ECO:0000313" key="1">
    <source>
        <dbReference type="EMBL" id="KAJ7388462.1"/>
    </source>
</evidence>
<proteinExistence type="predicted"/>
<gene>
    <name evidence="1" type="ORF">OS493_037454</name>
</gene>
<organism evidence="1 2">
    <name type="scientific">Desmophyllum pertusum</name>
    <dbReference type="NCBI Taxonomy" id="174260"/>
    <lineage>
        <taxon>Eukaryota</taxon>
        <taxon>Metazoa</taxon>
        <taxon>Cnidaria</taxon>
        <taxon>Anthozoa</taxon>
        <taxon>Hexacorallia</taxon>
        <taxon>Scleractinia</taxon>
        <taxon>Caryophylliina</taxon>
        <taxon>Caryophylliidae</taxon>
        <taxon>Desmophyllum</taxon>
    </lineage>
</organism>
<keyword evidence="2" id="KW-1185">Reference proteome</keyword>
<accession>A0A9W9ZV64</accession>
<evidence type="ECO:0000313" key="2">
    <source>
        <dbReference type="Proteomes" id="UP001163046"/>
    </source>
</evidence>
<sequence length="81" mass="9643">MIFLLDKIYAERDSLMLEDIERLQEETSVREERSFGSLKHPGNRLEPKKWQLNRQLQKEIKDNSILTQEGMKIVTEHNEMG</sequence>
<dbReference type="EMBL" id="MU825467">
    <property type="protein sequence ID" value="KAJ7388462.1"/>
    <property type="molecule type" value="Genomic_DNA"/>
</dbReference>
<name>A0A9W9ZV64_9CNID</name>
<comment type="caution">
    <text evidence="1">The sequence shown here is derived from an EMBL/GenBank/DDBJ whole genome shotgun (WGS) entry which is preliminary data.</text>
</comment>